<dbReference type="InterPro" id="IPR015943">
    <property type="entry name" value="WD40/YVTN_repeat-like_dom_sf"/>
</dbReference>
<gene>
    <name evidence="11" type="ORF">SeLEV6574_g04332</name>
</gene>
<evidence type="ECO:0000256" key="6">
    <source>
        <dbReference type="ARBA" id="ARBA00022776"/>
    </source>
</evidence>
<dbReference type="VEuPathDB" id="FungiDB:SeMB42_g06921"/>
<dbReference type="InterPro" id="IPR056150">
    <property type="entry name" value="WD40_CDC20-Fz"/>
</dbReference>
<evidence type="ECO:0000313" key="12">
    <source>
        <dbReference type="Proteomes" id="UP000320475"/>
    </source>
</evidence>
<dbReference type="PANTHER" id="PTHR19918">
    <property type="entry name" value="CELL DIVISION CYCLE 20 CDC20 FIZZY -RELATED"/>
    <property type="match status" value="1"/>
</dbReference>
<proteinExistence type="inferred from homology"/>
<dbReference type="GO" id="GO:1905786">
    <property type="term" value="P:positive regulation of anaphase-promoting complex-dependent catabolic process"/>
    <property type="evidence" value="ECO:0007669"/>
    <property type="project" value="TreeGrafter"/>
</dbReference>
<dbReference type="InterPro" id="IPR033010">
    <property type="entry name" value="Cdc20/Fizzy"/>
</dbReference>
<name>A0A507CZQ5_9FUNG</name>
<evidence type="ECO:0000256" key="9">
    <source>
        <dbReference type="SAM" id="MobiDB-lite"/>
    </source>
</evidence>
<evidence type="ECO:0000256" key="3">
    <source>
        <dbReference type="ARBA" id="ARBA00022574"/>
    </source>
</evidence>
<protein>
    <recommendedName>
        <fullName evidence="10">CDC20/Fizzy WD40 domain-containing protein</fullName>
    </recommendedName>
</protein>
<reference evidence="11 12" key="1">
    <citation type="journal article" date="2019" name="Sci. Rep.">
        <title>Comparative genomics of chytrid fungi reveal insights into the obligate biotrophic and pathogenic lifestyle of Synchytrium endobioticum.</title>
        <authorList>
            <person name="van de Vossenberg B.T.L.H."/>
            <person name="Warris S."/>
            <person name="Nguyen H.D.T."/>
            <person name="van Gent-Pelzer M.P.E."/>
            <person name="Joly D.L."/>
            <person name="van de Geest H.C."/>
            <person name="Bonants P.J.M."/>
            <person name="Smith D.S."/>
            <person name="Levesque C.A."/>
            <person name="van der Lee T.A.J."/>
        </authorList>
    </citation>
    <scope>NUCLEOTIDE SEQUENCE [LARGE SCALE GENOMIC DNA]</scope>
    <source>
        <strain evidence="11 12">LEV6574</strain>
    </source>
</reference>
<organism evidence="11 12">
    <name type="scientific">Synchytrium endobioticum</name>
    <dbReference type="NCBI Taxonomy" id="286115"/>
    <lineage>
        <taxon>Eukaryota</taxon>
        <taxon>Fungi</taxon>
        <taxon>Fungi incertae sedis</taxon>
        <taxon>Chytridiomycota</taxon>
        <taxon>Chytridiomycota incertae sedis</taxon>
        <taxon>Chytridiomycetes</taxon>
        <taxon>Synchytriales</taxon>
        <taxon>Synchytriaceae</taxon>
        <taxon>Synchytrium</taxon>
    </lineage>
</organism>
<dbReference type="InterPro" id="IPR036322">
    <property type="entry name" value="WD40_repeat_dom_sf"/>
</dbReference>
<dbReference type="Pfam" id="PF24807">
    <property type="entry name" value="WD40_CDC20-Fz"/>
    <property type="match status" value="1"/>
</dbReference>
<dbReference type="InterPro" id="IPR019775">
    <property type="entry name" value="WD40_repeat_CS"/>
</dbReference>
<dbReference type="PROSITE" id="PS00678">
    <property type="entry name" value="WD_REPEATS_1"/>
    <property type="match status" value="1"/>
</dbReference>
<evidence type="ECO:0000256" key="2">
    <source>
        <dbReference type="ARBA" id="ARBA00006445"/>
    </source>
</evidence>
<comment type="caution">
    <text evidence="11">The sequence shown here is derived from an EMBL/GenBank/DDBJ whole genome shotgun (WGS) entry which is preliminary data.</text>
</comment>
<feature type="domain" description="CDC20/Fizzy WD40" evidence="10">
    <location>
        <begin position="157"/>
        <end position="446"/>
    </location>
</feature>
<feature type="repeat" description="WD" evidence="8">
    <location>
        <begin position="415"/>
        <end position="448"/>
    </location>
</feature>
<accession>A0A507CZQ5</accession>
<dbReference type="PANTHER" id="PTHR19918:SF1">
    <property type="entry name" value="FIZZY-RELATED PROTEIN HOMOLOG"/>
    <property type="match status" value="1"/>
</dbReference>
<evidence type="ECO:0000259" key="10">
    <source>
        <dbReference type="Pfam" id="PF24807"/>
    </source>
</evidence>
<dbReference type="AlphaFoldDB" id="A0A507CZQ5"/>
<dbReference type="PROSITE" id="PS50082">
    <property type="entry name" value="WD_REPEATS_2"/>
    <property type="match status" value="3"/>
</dbReference>
<feature type="repeat" description="WD" evidence="8">
    <location>
        <begin position="285"/>
        <end position="326"/>
    </location>
</feature>
<dbReference type="GO" id="GO:1990757">
    <property type="term" value="F:ubiquitin ligase activator activity"/>
    <property type="evidence" value="ECO:0007669"/>
    <property type="project" value="TreeGrafter"/>
</dbReference>
<dbReference type="FunFam" id="2.130.10.10:FF:000025">
    <property type="entry name" value="FIZZY-related 2 isoform 1"/>
    <property type="match status" value="1"/>
</dbReference>
<feature type="repeat" description="WD" evidence="8">
    <location>
        <begin position="202"/>
        <end position="243"/>
    </location>
</feature>
<keyword evidence="6" id="KW-0498">Mitosis</keyword>
<dbReference type="Proteomes" id="UP000320475">
    <property type="component" value="Unassembled WGS sequence"/>
</dbReference>
<dbReference type="GO" id="GO:0031145">
    <property type="term" value="P:anaphase-promoting complex-dependent catabolic process"/>
    <property type="evidence" value="ECO:0007669"/>
    <property type="project" value="TreeGrafter"/>
</dbReference>
<keyword evidence="4" id="KW-0132">Cell division</keyword>
<dbReference type="GO" id="GO:0051301">
    <property type="term" value="P:cell division"/>
    <property type="evidence" value="ECO:0007669"/>
    <property type="project" value="UniProtKB-KW"/>
</dbReference>
<feature type="region of interest" description="Disordered" evidence="9">
    <location>
        <begin position="1"/>
        <end position="40"/>
    </location>
</feature>
<dbReference type="InterPro" id="IPR001680">
    <property type="entry name" value="WD40_rpt"/>
</dbReference>
<comment type="pathway">
    <text evidence="1">Protein modification; protein ubiquitination.</text>
</comment>
<dbReference type="SMART" id="SM00320">
    <property type="entry name" value="WD40"/>
    <property type="match status" value="6"/>
</dbReference>
<evidence type="ECO:0000256" key="4">
    <source>
        <dbReference type="ARBA" id="ARBA00022618"/>
    </source>
</evidence>
<evidence type="ECO:0000256" key="7">
    <source>
        <dbReference type="ARBA" id="ARBA00023306"/>
    </source>
</evidence>
<evidence type="ECO:0000313" key="11">
    <source>
        <dbReference type="EMBL" id="TPX44699.1"/>
    </source>
</evidence>
<dbReference type="EMBL" id="QEAM01000170">
    <property type="protein sequence ID" value="TPX44699.1"/>
    <property type="molecule type" value="Genomic_DNA"/>
</dbReference>
<keyword evidence="7" id="KW-0131">Cell cycle</keyword>
<evidence type="ECO:0000256" key="8">
    <source>
        <dbReference type="PROSITE-ProRule" id="PRU00221"/>
    </source>
</evidence>
<dbReference type="Gene3D" id="2.130.10.10">
    <property type="entry name" value="YVTN repeat-like/Quinoprotein amine dehydrogenase"/>
    <property type="match status" value="1"/>
</dbReference>
<dbReference type="GO" id="GO:0010997">
    <property type="term" value="F:anaphase-promoting complex binding"/>
    <property type="evidence" value="ECO:0007669"/>
    <property type="project" value="InterPro"/>
</dbReference>
<dbReference type="SUPFAM" id="SSF50978">
    <property type="entry name" value="WD40 repeat-like"/>
    <property type="match status" value="1"/>
</dbReference>
<evidence type="ECO:0000256" key="1">
    <source>
        <dbReference type="ARBA" id="ARBA00004906"/>
    </source>
</evidence>
<dbReference type="GO" id="GO:0005680">
    <property type="term" value="C:anaphase-promoting complex"/>
    <property type="evidence" value="ECO:0007669"/>
    <property type="project" value="TreeGrafter"/>
</dbReference>
<keyword evidence="3 8" id="KW-0853">WD repeat</keyword>
<sequence>MEPTEEQQGSKREGEFTSPVTPRKKRIRYEGTPDDRFIPDRQFGEDLAARYEIYKGPSTPSRNKRKPEDLTEDVYDNLLRASLFPGSATPTRNSPANLLRFSSPKNNGLYSCIPPLPDSTLSDKYTATQKMSMEVQRILTTPRKTPRIVPKTPYKVLDAPELQDDFYLNLVDWSSSNVLGVGLGTCVYLWHSSTSKVTKLCDLGPSDSVTSVSWSSKGTAIAVGTNRGIVQLWDATRCKKIQEMTRHHNRVGTIAWRGASLTSGSRDRCIYHFDTRDSSRPVKTMNAHKQEVCGLKWNYEDTQLASGGNDNKLMIWDCRSTTPLHKFSEHVAAVKAIAWSPHQHGLLASGGGTADRRIRFQSTVTFSSLASIDAGSQVCNLAWSKNSNEIVSTHGYSQHQIVVWKYPTMAPVATLTGHTYRVLYLATSPDGQNIVTGAGDETLRFWNVFGKGTPKIEAASPFVEPLPR</sequence>
<keyword evidence="5" id="KW-0677">Repeat</keyword>
<dbReference type="OrthoDB" id="10263272at2759"/>
<feature type="compositionally biased region" description="Basic and acidic residues" evidence="9">
    <location>
        <begin position="28"/>
        <end position="40"/>
    </location>
</feature>
<dbReference type="PROSITE" id="PS50294">
    <property type="entry name" value="WD_REPEATS_REGION"/>
    <property type="match status" value="2"/>
</dbReference>
<comment type="similarity">
    <text evidence="2">Belongs to the WD repeat CDC20/Fizzy family.</text>
</comment>
<evidence type="ECO:0000256" key="5">
    <source>
        <dbReference type="ARBA" id="ARBA00022737"/>
    </source>
</evidence>